<evidence type="ECO:0000313" key="1">
    <source>
        <dbReference type="EMBL" id="BAT81665.1"/>
    </source>
</evidence>
<name>A0A0S3RMC6_PHAAN</name>
<protein>
    <submittedName>
        <fullName evidence="1">Uncharacterized protein</fullName>
    </submittedName>
</protein>
<dbReference type="InterPro" id="IPR011990">
    <property type="entry name" value="TPR-like_helical_dom_sf"/>
</dbReference>
<proteinExistence type="predicted"/>
<gene>
    <name evidence="1" type="primary">Vigan.03G144800</name>
    <name evidence="1" type="ORF">VIGAN_03144800</name>
</gene>
<dbReference type="PANTHER" id="PTHR47926">
    <property type="entry name" value="PENTATRICOPEPTIDE REPEAT-CONTAINING PROTEIN"/>
    <property type="match status" value="1"/>
</dbReference>
<dbReference type="EMBL" id="AP015036">
    <property type="protein sequence ID" value="BAT81665.1"/>
    <property type="molecule type" value="Genomic_DNA"/>
</dbReference>
<dbReference type="GO" id="GO:0009451">
    <property type="term" value="P:RNA modification"/>
    <property type="evidence" value="ECO:0007669"/>
    <property type="project" value="InterPro"/>
</dbReference>
<organism evidence="1 2">
    <name type="scientific">Vigna angularis var. angularis</name>
    <dbReference type="NCBI Taxonomy" id="157739"/>
    <lineage>
        <taxon>Eukaryota</taxon>
        <taxon>Viridiplantae</taxon>
        <taxon>Streptophyta</taxon>
        <taxon>Embryophyta</taxon>
        <taxon>Tracheophyta</taxon>
        <taxon>Spermatophyta</taxon>
        <taxon>Magnoliopsida</taxon>
        <taxon>eudicotyledons</taxon>
        <taxon>Gunneridae</taxon>
        <taxon>Pentapetalae</taxon>
        <taxon>rosids</taxon>
        <taxon>fabids</taxon>
        <taxon>Fabales</taxon>
        <taxon>Fabaceae</taxon>
        <taxon>Papilionoideae</taxon>
        <taxon>50 kb inversion clade</taxon>
        <taxon>NPAAA clade</taxon>
        <taxon>indigoferoid/millettioid clade</taxon>
        <taxon>Phaseoleae</taxon>
        <taxon>Vigna</taxon>
    </lineage>
</organism>
<accession>A0A0S3RMC6</accession>
<keyword evidence="2" id="KW-1185">Reference proteome</keyword>
<dbReference type="Proteomes" id="UP000291084">
    <property type="component" value="Chromosome 3"/>
</dbReference>
<evidence type="ECO:0000313" key="2">
    <source>
        <dbReference type="Proteomes" id="UP000291084"/>
    </source>
</evidence>
<dbReference type="InterPro" id="IPR046960">
    <property type="entry name" value="PPR_At4g14850-like_plant"/>
</dbReference>
<dbReference type="GO" id="GO:0003723">
    <property type="term" value="F:RNA binding"/>
    <property type="evidence" value="ECO:0007669"/>
    <property type="project" value="InterPro"/>
</dbReference>
<reference evidence="1 2" key="1">
    <citation type="journal article" date="2015" name="Sci. Rep.">
        <title>The power of single molecule real-time sequencing technology in the de novo assembly of a eukaryotic genome.</title>
        <authorList>
            <person name="Sakai H."/>
            <person name="Naito K."/>
            <person name="Ogiso-Tanaka E."/>
            <person name="Takahashi Y."/>
            <person name="Iseki K."/>
            <person name="Muto C."/>
            <person name="Satou K."/>
            <person name="Teruya K."/>
            <person name="Shiroma A."/>
            <person name="Shimoji M."/>
            <person name="Hirano T."/>
            <person name="Itoh T."/>
            <person name="Kaga A."/>
            <person name="Tomooka N."/>
        </authorList>
    </citation>
    <scope>NUCLEOTIDE SEQUENCE [LARGE SCALE GENOMIC DNA]</scope>
    <source>
        <strain evidence="2">cv. Shumari</strain>
    </source>
</reference>
<sequence length="92" mass="10312">MEKLPFTPSLLHTPNCPNQTFSLFLNMTRSDVWPSKVTFASVLASCGVASQLLLSKQSSLIDVYAKCGVMIDTRRMFHEIPQPNVVTWNLIV</sequence>
<dbReference type="Gene3D" id="1.25.40.10">
    <property type="entry name" value="Tetratricopeptide repeat domain"/>
    <property type="match status" value="1"/>
</dbReference>
<dbReference type="AlphaFoldDB" id="A0A0S3RMC6"/>